<feature type="domain" description="Protein kinase" evidence="9">
    <location>
        <begin position="25"/>
        <end position="283"/>
    </location>
</feature>
<evidence type="ECO:0000256" key="7">
    <source>
        <dbReference type="PROSITE-ProRule" id="PRU10141"/>
    </source>
</evidence>
<keyword evidence="2" id="KW-0808">Transferase</keyword>
<dbReference type="PROSITE" id="PS50011">
    <property type="entry name" value="PROTEIN_KINASE_DOM"/>
    <property type="match status" value="1"/>
</dbReference>
<dbReference type="Gene3D" id="3.30.200.20">
    <property type="entry name" value="Phosphorylase Kinase, domain 1"/>
    <property type="match status" value="1"/>
</dbReference>
<feature type="domain" description="EF-hand" evidence="10">
    <location>
        <begin position="434"/>
        <end position="466"/>
    </location>
</feature>
<keyword evidence="1 8" id="KW-0723">Serine/threonine-protein kinase</keyword>
<keyword evidence="5" id="KW-0106">Calcium</keyword>
<dbReference type="SUPFAM" id="SSF56112">
    <property type="entry name" value="Protein kinase-like (PK-like)"/>
    <property type="match status" value="1"/>
</dbReference>
<evidence type="ECO:0000256" key="4">
    <source>
        <dbReference type="ARBA" id="ARBA00022777"/>
    </source>
</evidence>
<comment type="similarity">
    <text evidence="8">Belongs to the protein kinase superfamily.</text>
</comment>
<dbReference type="InterPro" id="IPR011009">
    <property type="entry name" value="Kinase-like_dom_sf"/>
</dbReference>
<evidence type="ECO:0000256" key="1">
    <source>
        <dbReference type="ARBA" id="ARBA00022527"/>
    </source>
</evidence>
<gene>
    <name evidence="11" type="primary">CDPK1</name>
</gene>
<dbReference type="AlphaFoldDB" id="A0A411H925"/>
<feature type="domain" description="EF-hand" evidence="10">
    <location>
        <begin position="362"/>
        <end position="397"/>
    </location>
</feature>
<dbReference type="GO" id="GO:0004674">
    <property type="term" value="F:protein serine/threonine kinase activity"/>
    <property type="evidence" value="ECO:0007669"/>
    <property type="project" value="UniProtKB-KW"/>
</dbReference>
<name>A0A411H925_9CHLO</name>
<reference evidence="11" key="1">
    <citation type="submission" date="2018-05" db="EMBL/GenBank/DDBJ databases">
        <authorList>
            <person name="Lee H.-G."/>
            <person name="Oh H.-M."/>
            <person name="Lee J.-W."/>
        </authorList>
    </citation>
    <scope>NUCLEOTIDE SEQUENCE</scope>
    <source>
        <strain evidence="11">YC001</strain>
    </source>
</reference>
<sequence length="483" mass="54158">MPTASFSVQNILGKSPTDPRLEELFALDKQIGKGAFGVVRLAKKKATGEPVAVKSISKAKLVCKEDVKDVQAEVAIMNLVAGHNNVVTLESTHEDKDYVHIVMELCQGGELFDHIVEAQHFSERKAAQIFRKMVEVVNHCHELGVMHRDLKPENFLLTSKTTDAELKLTDFGLGVFFKHGERFRDLVGSPYYVAPEVLRKNYSHEADMWSLGVILYILLSGLPPFWGDTEDQIFKMVLKGAIDFKSEPWPRISEAAKDCVKRLLEMDAAKRATAEQILKHDWLIKEGVALDIEMDSVVLKRMRQFAQMNKLKKMALMVVGQNLSPDEMSGLNELFKSIDADGSGTITVEEMRKALQNWGHRISESELQSLMAIADVDGDGLIDYNEFVAATMHLSKLEKEELLQKAFKQLDKDGSGTISIDELSDALRRFGIYDDAKDLLSQADTNGDGQIDYAEFSWLLRNHNENLQGSARAEIKGQLAKFI</sequence>
<dbReference type="Pfam" id="PF00069">
    <property type="entry name" value="Pkinase"/>
    <property type="match status" value="1"/>
</dbReference>
<dbReference type="PROSITE" id="PS00108">
    <property type="entry name" value="PROTEIN_KINASE_ST"/>
    <property type="match status" value="1"/>
</dbReference>
<feature type="domain" description="EF-hand" evidence="10">
    <location>
        <begin position="326"/>
        <end position="361"/>
    </location>
</feature>
<dbReference type="FunFam" id="1.10.510.10:FF:000178">
    <property type="entry name" value="Calcium-dependent protein kinase 5"/>
    <property type="match status" value="1"/>
</dbReference>
<dbReference type="InterPro" id="IPR017441">
    <property type="entry name" value="Protein_kinase_ATP_BS"/>
</dbReference>
<proteinExistence type="evidence at transcript level"/>
<dbReference type="PROSITE" id="PS50222">
    <property type="entry name" value="EF_HAND_2"/>
    <property type="match status" value="4"/>
</dbReference>
<dbReference type="GO" id="GO:0005524">
    <property type="term" value="F:ATP binding"/>
    <property type="evidence" value="ECO:0007669"/>
    <property type="project" value="UniProtKB-UniRule"/>
</dbReference>
<dbReference type="SMART" id="SM00220">
    <property type="entry name" value="S_TKc"/>
    <property type="match status" value="1"/>
</dbReference>
<dbReference type="FunFam" id="1.10.238.10:FF:000001">
    <property type="entry name" value="Calmodulin 1"/>
    <property type="match status" value="1"/>
</dbReference>
<evidence type="ECO:0000256" key="5">
    <source>
        <dbReference type="ARBA" id="ARBA00022837"/>
    </source>
</evidence>
<evidence type="ECO:0000259" key="10">
    <source>
        <dbReference type="PROSITE" id="PS50222"/>
    </source>
</evidence>
<evidence type="ECO:0000256" key="2">
    <source>
        <dbReference type="ARBA" id="ARBA00022679"/>
    </source>
</evidence>
<evidence type="ECO:0000313" key="11">
    <source>
        <dbReference type="EMBL" id="QBB20011.1"/>
    </source>
</evidence>
<dbReference type="EMBL" id="MH328240">
    <property type="protein sequence ID" value="QBB20011.1"/>
    <property type="molecule type" value="mRNA"/>
</dbReference>
<dbReference type="PROSITE" id="PS00018">
    <property type="entry name" value="EF_HAND_1"/>
    <property type="match status" value="4"/>
</dbReference>
<dbReference type="PROSITE" id="PS00107">
    <property type="entry name" value="PROTEIN_KINASE_ATP"/>
    <property type="match status" value="1"/>
</dbReference>
<dbReference type="InterPro" id="IPR000719">
    <property type="entry name" value="Prot_kinase_dom"/>
</dbReference>
<dbReference type="CDD" id="cd05117">
    <property type="entry name" value="STKc_CAMK"/>
    <property type="match status" value="1"/>
</dbReference>
<evidence type="ECO:0000256" key="8">
    <source>
        <dbReference type="RuleBase" id="RU000304"/>
    </source>
</evidence>
<keyword evidence="4 11" id="KW-0418">Kinase</keyword>
<dbReference type="InterPro" id="IPR008271">
    <property type="entry name" value="Ser/Thr_kinase_AS"/>
</dbReference>
<dbReference type="FunFam" id="3.30.200.20:FF:000042">
    <property type="entry name" value="Aurora kinase A"/>
    <property type="match status" value="1"/>
</dbReference>
<dbReference type="SMART" id="SM00054">
    <property type="entry name" value="EFh"/>
    <property type="match status" value="4"/>
</dbReference>
<dbReference type="Gene3D" id="1.10.238.10">
    <property type="entry name" value="EF-hand"/>
    <property type="match status" value="1"/>
</dbReference>
<dbReference type="PANTHER" id="PTHR24349">
    <property type="entry name" value="SERINE/THREONINE-PROTEIN KINASE"/>
    <property type="match status" value="1"/>
</dbReference>
<keyword evidence="6 7" id="KW-0067">ATP-binding</keyword>
<dbReference type="Gene3D" id="1.10.510.10">
    <property type="entry name" value="Transferase(Phosphotransferase) domain 1"/>
    <property type="match status" value="1"/>
</dbReference>
<evidence type="ECO:0000259" key="9">
    <source>
        <dbReference type="PROSITE" id="PS50011"/>
    </source>
</evidence>
<dbReference type="InterPro" id="IPR018247">
    <property type="entry name" value="EF_Hand_1_Ca_BS"/>
</dbReference>
<accession>A0A411H925</accession>
<dbReference type="InterPro" id="IPR050205">
    <property type="entry name" value="CDPK_Ser/Thr_kinases"/>
</dbReference>
<dbReference type="SUPFAM" id="SSF47473">
    <property type="entry name" value="EF-hand"/>
    <property type="match status" value="1"/>
</dbReference>
<feature type="binding site" evidence="7">
    <location>
        <position position="64"/>
    </location>
    <ligand>
        <name>ATP</name>
        <dbReference type="ChEBI" id="CHEBI:30616"/>
    </ligand>
</feature>
<organism evidence="11">
    <name type="scientific">Ettlia sp. YC001</name>
    <dbReference type="NCBI Taxonomy" id="1191503"/>
    <lineage>
        <taxon>Eukaryota</taxon>
        <taxon>Viridiplantae</taxon>
        <taxon>Chlorophyta</taxon>
        <taxon>core chlorophytes</taxon>
        <taxon>Chlorophyceae</taxon>
        <taxon>CS clade</taxon>
        <taxon>Chlamydomonadales</taxon>
        <taxon>Chlamydomonadales incertae sedis</taxon>
        <taxon>Ettlia</taxon>
    </lineage>
</organism>
<dbReference type="GO" id="GO:0005509">
    <property type="term" value="F:calcium ion binding"/>
    <property type="evidence" value="ECO:0007669"/>
    <property type="project" value="InterPro"/>
</dbReference>
<protein>
    <submittedName>
        <fullName evidence="11">Putative calcium dependent protein kinase</fullName>
    </submittedName>
</protein>
<dbReference type="InterPro" id="IPR002048">
    <property type="entry name" value="EF_hand_dom"/>
</dbReference>
<evidence type="ECO:0000256" key="6">
    <source>
        <dbReference type="ARBA" id="ARBA00022840"/>
    </source>
</evidence>
<dbReference type="InterPro" id="IPR011992">
    <property type="entry name" value="EF-hand-dom_pair"/>
</dbReference>
<evidence type="ECO:0000256" key="3">
    <source>
        <dbReference type="ARBA" id="ARBA00022741"/>
    </source>
</evidence>
<keyword evidence="3 7" id="KW-0547">Nucleotide-binding</keyword>
<feature type="domain" description="EF-hand" evidence="10">
    <location>
        <begin position="398"/>
        <end position="433"/>
    </location>
</feature>
<dbReference type="Pfam" id="PF13499">
    <property type="entry name" value="EF-hand_7"/>
    <property type="match status" value="2"/>
</dbReference>